<dbReference type="AlphaFoldDB" id="A0A8K1GDC4"/>
<evidence type="ECO:0000256" key="1">
    <source>
        <dbReference type="SAM" id="MobiDB-lite"/>
    </source>
</evidence>
<protein>
    <submittedName>
        <fullName evidence="2">Uncharacterized protein</fullName>
    </submittedName>
</protein>
<gene>
    <name evidence="2" type="ORF">HGM15179_011303</name>
</gene>
<feature type="region of interest" description="Disordered" evidence="1">
    <location>
        <begin position="1"/>
        <end position="36"/>
    </location>
</feature>
<feature type="compositionally biased region" description="Basic and acidic residues" evidence="1">
    <location>
        <begin position="24"/>
        <end position="34"/>
    </location>
</feature>
<proteinExistence type="predicted"/>
<dbReference type="Proteomes" id="UP000796761">
    <property type="component" value="Unassembled WGS sequence"/>
</dbReference>
<comment type="caution">
    <text evidence="2">The sequence shown here is derived from an EMBL/GenBank/DDBJ whole genome shotgun (WGS) entry which is preliminary data.</text>
</comment>
<evidence type="ECO:0000313" key="3">
    <source>
        <dbReference type="Proteomes" id="UP000796761"/>
    </source>
</evidence>
<dbReference type="OrthoDB" id="416454at2759"/>
<dbReference type="EMBL" id="SWJQ01000351">
    <property type="protein sequence ID" value="TRZ15804.1"/>
    <property type="molecule type" value="Genomic_DNA"/>
</dbReference>
<organism evidence="2 3">
    <name type="scientific">Zosterops borbonicus</name>
    <dbReference type="NCBI Taxonomy" id="364589"/>
    <lineage>
        <taxon>Eukaryota</taxon>
        <taxon>Metazoa</taxon>
        <taxon>Chordata</taxon>
        <taxon>Craniata</taxon>
        <taxon>Vertebrata</taxon>
        <taxon>Euteleostomi</taxon>
        <taxon>Archelosauria</taxon>
        <taxon>Archosauria</taxon>
        <taxon>Dinosauria</taxon>
        <taxon>Saurischia</taxon>
        <taxon>Theropoda</taxon>
        <taxon>Coelurosauria</taxon>
        <taxon>Aves</taxon>
        <taxon>Neognathae</taxon>
        <taxon>Neoaves</taxon>
        <taxon>Telluraves</taxon>
        <taxon>Australaves</taxon>
        <taxon>Passeriformes</taxon>
        <taxon>Sylvioidea</taxon>
        <taxon>Zosteropidae</taxon>
        <taxon>Zosterops</taxon>
    </lineage>
</organism>
<evidence type="ECO:0000313" key="2">
    <source>
        <dbReference type="EMBL" id="TRZ15804.1"/>
    </source>
</evidence>
<feature type="compositionally biased region" description="Basic and acidic residues" evidence="1">
    <location>
        <begin position="1"/>
        <end position="11"/>
    </location>
</feature>
<reference evidence="2" key="1">
    <citation type="submission" date="2019-04" db="EMBL/GenBank/DDBJ databases">
        <title>Genome assembly of Zosterops borbonicus 15179.</title>
        <authorList>
            <person name="Leroy T."/>
            <person name="Anselmetti Y."/>
            <person name="Tilak M.-K."/>
            <person name="Nabholz B."/>
        </authorList>
    </citation>
    <scope>NUCLEOTIDE SEQUENCE</scope>
    <source>
        <strain evidence="2">HGM_15179</strain>
        <tissue evidence="2">Muscle</tissue>
    </source>
</reference>
<name>A0A8K1GDC4_9PASS</name>
<accession>A0A8K1GDC4</accession>
<sequence>MSEDPIIHEKMPGMPTGHPQLHGSGKDSPEHNDQAGKIAKPLSKIWQQSWLTREIPVIWKSENVTLSMRRIGNMIQSTVSLTLVPWKAIEQIILSEITACQDHQGVMPSPSFQGH</sequence>
<keyword evidence="3" id="KW-1185">Reference proteome</keyword>